<evidence type="ECO:0000313" key="1">
    <source>
        <dbReference type="EMBL" id="KKL67653.1"/>
    </source>
</evidence>
<dbReference type="AlphaFoldDB" id="A0A0F9E0U5"/>
<dbReference type="EMBL" id="LAZR01026789">
    <property type="protein sequence ID" value="KKL67653.1"/>
    <property type="molecule type" value="Genomic_DNA"/>
</dbReference>
<name>A0A0F9E0U5_9ZZZZ</name>
<comment type="caution">
    <text evidence="1">The sequence shown here is derived from an EMBL/GenBank/DDBJ whole genome shotgun (WGS) entry which is preliminary data.</text>
</comment>
<feature type="non-terminal residue" evidence="1">
    <location>
        <position position="1"/>
    </location>
</feature>
<sequence length="661" mass="75200">DATDLIIEGSNIWVSERSYNIIYKYNSNYHIDDMEVYSVGSFDETTLTWNNRPVTYEFLSKTATAQQYPLPNFLFINLGDFNIDNSYYSLKTSSGSVYFNQDSIVKSTIAKKHQESGMLYMQTNSSEFLKLKSPVYTSNNTINKGDKLIIEFKTITSNNINLTLLSDDNAIRNYMVVQEGNNDFTSQIIVIEANETIQFDQLMFTGVLDEAEHFIVYSIGITEQENVVELELLSYDYVEGINKPYIFPFGAQEFTSPSLAHVQDNDYYSTSSGLLIDNQSLSLEFEFDIIQSEMSDSERIDIKLVGFASNILLSDATFKYFNFDNGLYNSITPEINGDEYIFSIPKDQFYKLFNGSAYKILFVLEESSVNQFMFHIDSLNLVTIKPWSIQHDLYEASFLFEKLGYPQTGNITIAINDGISITLLDNALSDVGEHTVSIFYDFNKELWLGYLDSDTQPIINITQSNPSISPTIESNYNSVNEGILMKAIESQYYLRVKDSADFEKYKTLISSYKAEFGHTTELHLDSIDSLLNPENLFSQISADIDIIYIFHDGTDPENIFDYQLVPTFTLDYFDNLTSYQFNESGFNLNSAPSKNYYTVSSIYGNSSLSSGQLSYLNTDDTNYAEFNNSYSYSDPGWGEYTGTSFDTSSQIYVPSGITWDG</sequence>
<protein>
    <submittedName>
        <fullName evidence="1">Uncharacterized protein</fullName>
    </submittedName>
</protein>
<feature type="non-terminal residue" evidence="1">
    <location>
        <position position="661"/>
    </location>
</feature>
<organism evidence="1">
    <name type="scientific">marine sediment metagenome</name>
    <dbReference type="NCBI Taxonomy" id="412755"/>
    <lineage>
        <taxon>unclassified sequences</taxon>
        <taxon>metagenomes</taxon>
        <taxon>ecological metagenomes</taxon>
    </lineage>
</organism>
<accession>A0A0F9E0U5</accession>
<proteinExistence type="predicted"/>
<reference evidence="1" key="1">
    <citation type="journal article" date="2015" name="Nature">
        <title>Complex archaea that bridge the gap between prokaryotes and eukaryotes.</title>
        <authorList>
            <person name="Spang A."/>
            <person name="Saw J.H."/>
            <person name="Jorgensen S.L."/>
            <person name="Zaremba-Niedzwiedzka K."/>
            <person name="Martijn J."/>
            <person name="Lind A.E."/>
            <person name="van Eijk R."/>
            <person name="Schleper C."/>
            <person name="Guy L."/>
            <person name="Ettema T.J."/>
        </authorList>
    </citation>
    <scope>NUCLEOTIDE SEQUENCE</scope>
</reference>
<gene>
    <name evidence="1" type="ORF">LCGC14_2132830</name>
</gene>